<feature type="transmembrane region" description="Helical" evidence="8">
    <location>
        <begin position="6"/>
        <end position="24"/>
    </location>
</feature>
<dbReference type="CDD" id="cd11479">
    <property type="entry name" value="SLC5sbd_u3"/>
    <property type="match status" value="1"/>
</dbReference>
<dbReference type="RefSeq" id="WP_032079172.1">
    <property type="nucleotide sequence ID" value="NZ_CP020953.1"/>
</dbReference>
<feature type="transmembrane region" description="Helical" evidence="8">
    <location>
        <begin position="186"/>
        <end position="206"/>
    </location>
</feature>
<dbReference type="GO" id="GO:0005886">
    <property type="term" value="C:plasma membrane"/>
    <property type="evidence" value="ECO:0007669"/>
    <property type="project" value="TreeGrafter"/>
</dbReference>
<feature type="transmembrane region" description="Helical" evidence="8">
    <location>
        <begin position="265"/>
        <end position="285"/>
    </location>
</feature>
<keyword evidence="4 8" id="KW-0812">Transmembrane</keyword>
<name>A0A2U8DPN1_9CLOT</name>
<dbReference type="Pfam" id="PF00474">
    <property type="entry name" value="SSF"/>
    <property type="match status" value="1"/>
</dbReference>
<evidence type="ECO:0000256" key="3">
    <source>
        <dbReference type="ARBA" id="ARBA00022448"/>
    </source>
</evidence>
<evidence type="ECO:0000256" key="5">
    <source>
        <dbReference type="ARBA" id="ARBA00022989"/>
    </source>
</evidence>
<dbReference type="InterPro" id="IPR038377">
    <property type="entry name" value="Na/Glc_symporter_sf"/>
</dbReference>
<feature type="transmembrane region" description="Helical" evidence="8">
    <location>
        <begin position="305"/>
        <end position="334"/>
    </location>
</feature>
<dbReference type="InterPro" id="IPR050277">
    <property type="entry name" value="Sodium:Solute_Symporter"/>
</dbReference>
<evidence type="ECO:0000256" key="1">
    <source>
        <dbReference type="ARBA" id="ARBA00004141"/>
    </source>
</evidence>
<dbReference type="EMBL" id="CP020953">
    <property type="protein sequence ID" value="AWI04421.1"/>
    <property type="molecule type" value="Genomic_DNA"/>
</dbReference>
<feature type="transmembrane region" description="Helical" evidence="8">
    <location>
        <begin position="153"/>
        <end position="174"/>
    </location>
</feature>
<evidence type="ECO:0000256" key="7">
    <source>
        <dbReference type="RuleBase" id="RU362091"/>
    </source>
</evidence>
<evidence type="ECO:0000313" key="9">
    <source>
        <dbReference type="EMBL" id="AWI04421.1"/>
    </source>
</evidence>
<organism evidence="9 10">
    <name type="scientific">Clostridium drakei</name>
    <dbReference type="NCBI Taxonomy" id="332101"/>
    <lineage>
        <taxon>Bacteria</taxon>
        <taxon>Bacillati</taxon>
        <taxon>Bacillota</taxon>
        <taxon>Clostridia</taxon>
        <taxon>Eubacteriales</taxon>
        <taxon>Clostridiaceae</taxon>
        <taxon>Clostridium</taxon>
    </lineage>
</organism>
<gene>
    <name evidence="9" type="ORF">B9W14_07900</name>
</gene>
<proteinExistence type="inferred from homology"/>
<feature type="transmembrane region" description="Helical" evidence="8">
    <location>
        <begin position="384"/>
        <end position="402"/>
    </location>
</feature>
<feature type="transmembrane region" description="Helical" evidence="8">
    <location>
        <begin position="434"/>
        <end position="450"/>
    </location>
</feature>
<evidence type="ECO:0000256" key="8">
    <source>
        <dbReference type="SAM" id="Phobius"/>
    </source>
</evidence>
<dbReference type="PANTHER" id="PTHR48086">
    <property type="entry name" value="SODIUM/PROLINE SYMPORTER-RELATED"/>
    <property type="match status" value="1"/>
</dbReference>
<dbReference type="OrthoDB" id="9766407at2"/>
<evidence type="ECO:0000256" key="6">
    <source>
        <dbReference type="ARBA" id="ARBA00023136"/>
    </source>
</evidence>
<dbReference type="Gene3D" id="1.20.1730.10">
    <property type="entry name" value="Sodium/glucose cotransporter"/>
    <property type="match status" value="1"/>
</dbReference>
<keyword evidence="10" id="KW-1185">Reference proteome</keyword>
<dbReference type="Proteomes" id="UP000244910">
    <property type="component" value="Chromosome"/>
</dbReference>
<keyword evidence="6 8" id="KW-0472">Membrane</keyword>
<feature type="transmembrane region" description="Helical" evidence="8">
    <location>
        <begin position="354"/>
        <end position="378"/>
    </location>
</feature>
<feature type="transmembrane region" description="Helical" evidence="8">
    <location>
        <begin position="70"/>
        <end position="92"/>
    </location>
</feature>
<comment type="subcellular location">
    <subcellularLocation>
        <location evidence="1">Membrane</location>
        <topology evidence="1">Multi-pass membrane protein</topology>
    </subcellularLocation>
</comment>
<evidence type="ECO:0000313" key="10">
    <source>
        <dbReference type="Proteomes" id="UP000244910"/>
    </source>
</evidence>
<dbReference type="InterPro" id="IPR001734">
    <property type="entry name" value="Na/solute_symporter"/>
</dbReference>
<dbReference type="KEGG" id="cdrk:B9W14_07900"/>
<keyword evidence="3" id="KW-0813">Transport</keyword>
<reference evidence="10" key="1">
    <citation type="submission" date="2017-04" db="EMBL/GenBank/DDBJ databases">
        <authorList>
            <person name="Song Y."/>
            <person name="Cho B.-K."/>
        </authorList>
    </citation>
    <scope>NUCLEOTIDE SEQUENCE [LARGE SCALE GENOMIC DNA]</scope>
    <source>
        <strain evidence="10">SL1</strain>
    </source>
</reference>
<sequence>MLTTFDYGIIILYFIIMISIGIISTKFTKTKEDYLVAGRRLGFPMFFGCMAALAVGGAATIGSAKLGYKFGISGIWLGGSLGLGLIALGFLVSSKLSKMKALSINEVIENNYGKSARIFSSLLTFIYTMMMSVVQVVSVGAIISGIMGWNTQLSMLIGGGIVIFYTFVGGMWSVSMTDIIQFVIKTLGIIILIPIFALVKIGGFSHLTASLPQTHFNLTTMGYDSIVMYLLMYIPGLIIGQDIWQRIFTAKNEKIARKGTILAGFYSIIYGSSTVLLGLCVYVAAPALKNPQDAFVTGVTLFLPIGIKGFVIAAAMAATMSVASGSILASSTILYNDLYTRFINKTPDEKKSILINRLFAFLIGVGVMIIAFLIQDVLTALDMAYAYLSGCVFVPVLSAFVLKKFIAKAGLASLFLSTIVVSVTFFKYGVDSNYPIIFGIIVGALTYLIVNSMDKNKVESSIDVKEDAAS</sequence>
<keyword evidence="5 8" id="KW-1133">Transmembrane helix</keyword>
<dbReference type="AlphaFoldDB" id="A0A2U8DPN1"/>
<comment type="similarity">
    <text evidence="2 7">Belongs to the sodium:solute symporter (SSF) (TC 2.A.21) family.</text>
</comment>
<feature type="transmembrane region" description="Helical" evidence="8">
    <location>
        <begin position="45"/>
        <end position="64"/>
    </location>
</feature>
<protein>
    <submittedName>
        <fullName evidence="9">Sodium:solute symporter</fullName>
    </submittedName>
</protein>
<dbReference type="PANTHER" id="PTHR48086:SF7">
    <property type="entry name" value="SODIUM-SOLUTE SYMPORTER-RELATED"/>
    <property type="match status" value="1"/>
</dbReference>
<feature type="transmembrane region" description="Helical" evidence="8">
    <location>
        <begin position="409"/>
        <end position="428"/>
    </location>
</feature>
<evidence type="ECO:0000256" key="4">
    <source>
        <dbReference type="ARBA" id="ARBA00022692"/>
    </source>
</evidence>
<evidence type="ECO:0000256" key="2">
    <source>
        <dbReference type="ARBA" id="ARBA00006434"/>
    </source>
</evidence>
<feature type="transmembrane region" description="Helical" evidence="8">
    <location>
        <begin position="226"/>
        <end position="244"/>
    </location>
</feature>
<feature type="transmembrane region" description="Helical" evidence="8">
    <location>
        <begin position="122"/>
        <end position="147"/>
    </location>
</feature>
<dbReference type="PROSITE" id="PS50283">
    <property type="entry name" value="NA_SOLUT_SYMP_3"/>
    <property type="match status" value="1"/>
</dbReference>
<accession>A0A2U8DPN1</accession>
<dbReference type="GO" id="GO:0022857">
    <property type="term" value="F:transmembrane transporter activity"/>
    <property type="evidence" value="ECO:0007669"/>
    <property type="project" value="InterPro"/>
</dbReference>